<dbReference type="PANTHER" id="PTHR31672">
    <property type="entry name" value="BNACNNG10540D PROTEIN"/>
    <property type="match status" value="1"/>
</dbReference>
<dbReference type="InterPro" id="IPR050796">
    <property type="entry name" value="SCF_F-box_component"/>
</dbReference>
<reference evidence="2" key="3">
    <citation type="submission" date="2006-07" db="EMBL/GenBank/DDBJ databases">
        <authorList>
            <person name="Buell R."/>
        </authorList>
    </citation>
    <scope>NUCLEOTIDE SEQUENCE</scope>
</reference>
<feature type="domain" description="F-box" evidence="1">
    <location>
        <begin position="1"/>
        <end position="48"/>
    </location>
</feature>
<dbReference type="PANTHER" id="PTHR31672:SF13">
    <property type="entry name" value="F-BOX PROTEIN CPR30-LIKE"/>
    <property type="match status" value="1"/>
</dbReference>
<dbReference type="AlphaFoldDB" id="Q7G2I4"/>
<reference evidence="2" key="2">
    <citation type="submission" date="2003-05" db="EMBL/GenBank/DDBJ databases">
        <authorList>
            <person name="Buell C.R."/>
            <person name="Wing R.A."/>
            <person name="McCombie W.R."/>
            <person name="Messing J."/>
            <person name="Yuan Q."/>
            <person name="Ouyang S."/>
        </authorList>
    </citation>
    <scope>NUCLEOTIDE SEQUENCE</scope>
</reference>
<sequence length="700" mass="77146">MESLPEDVLLEIFSRLPARSAARLRAMSRSWRAELSSPSFVDLHLRRANTTAPPKLFCCPCDDKLMLADQWCLYDLQLGGGPGRELVRGGEFGDVLPAPLTKPLRGLVLVMCYGRNGVYVCNPSTGGEALALPDTELPSKATFRPSLGPGPPYYRNVAYGLGYCSAAKEFKVVRMFSEGHYEETATRCEVFVLDSPADGGGMVSFNVADESFGSLPAPPPLAAAVYGVADWRIRERMTELDGCLCVCQYACGSDGHGPCRLWLLRRHGGGDETAARWEKLCCIDPIPWPSRSIVPLCMYGEKILMRTGRSVVFAVDAAACGGGAPEILFRPDEHEATAGEFEDTQLPALGLYEESLVPVGRTVEEIVFSSPATRAWSDVLKWLPARTVSELSVVCKAWRAMVTTDRFIRSHAVHANMAARRPRIRFVMDPVGGVPADIDRHTDEIHEPDISPKPFVCSQPCHGLNVGSFSDVLDFVCNPIMDYHEELPLIESDDDYDDDGDDDIFYGRIALGYDEEIYWLVDPALGPASATTTTPPTSACELVALDCRNAVARHHYDVVRGPPMPPCGRVSVLRLHGALCVACSDRDANAIDVWAMQQGAGTAVWSMVYRIELAGYSPEYTSEKTTVMGVDPTSGRILLNTEQSLGYYDPKTGELETIYRVRRMYQEANDGSGAWYDGRFCAVVCEESLFWYPVWRDYAQ</sequence>
<dbReference type="Gene3D" id="1.20.1280.50">
    <property type="match status" value="1"/>
</dbReference>
<dbReference type="Pfam" id="PF00646">
    <property type="entry name" value="F-box"/>
    <property type="match status" value="1"/>
</dbReference>
<dbReference type="SMART" id="SM00256">
    <property type="entry name" value="FBOX"/>
    <property type="match status" value="2"/>
</dbReference>
<protein>
    <submittedName>
        <fullName evidence="2">F-box domain containing protein</fullName>
    </submittedName>
</protein>
<evidence type="ECO:0000313" key="2">
    <source>
        <dbReference type="EMBL" id="AAP54337.2"/>
    </source>
</evidence>
<dbReference type="PROSITE" id="PS50181">
    <property type="entry name" value="FBOX"/>
    <property type="match status" value="1"/>
</dbReference>
<dbReference type="InterPro" id="IPR036047">
    <property type="entry name" value="F-box-like_dom_sf"/>
</dbReference>
<dbReference type="InterPro" id="IPR001810">
    <property type="entry name" value="F-box_dom"/>
</dbReference>
<reference evidence="2" key="1">
    <citation type="journal article" date="2003" name="Science">
        <title>In-depth view of structure, activity, and evolution of rice chromosome 10.</title>
        <authorList>
            <consortium name="Rice Chromosome 10 Sequencing Consortium"/>
        </authorList>
    </citation>
    <scope>NUCLEOTIDE SEQUENCE [LARGE SCALE GENOMIC DNA]</scope>
</reference>
<dbReference type="SUPFAM" id="SSF81383">
    <property type="entry name" value="F-box domain"/>
    <property type="match status" value="2"/>
</dbReference>
<dbReference type="EMBL" id="DP000086">
    <property type="protein sequence ID" value="AAP54337.2"/>
    <property type="molecule type" value="Genomic_DNA"/>
</dbReference>
<gene>
    <name evidence="2" type="ordered locus">LOC_Os10g34340</name>
</gene>
<accession>Q7G2I4</accession>
<proteinExistence type="predicted"/>
<organism evidence="2">
    <name type="scientific">Oryza sativa subsp. japonica</name>
    <name type="common">Rice</name>
    <dbReference type="NCBI Taxonomy" id="39947"/>
    <lineage>
        <taxon>Eukaryota</taxon>
        <taxon>Viridiplantae</taxon>
        <taxon>Streptophyta</taxon>
        <taxon>Embryophyta</taxon>
        <taxon>Tracheophyta</taxon>
        <taxon>Spermatophyta</taxon>
        <taxon>Magnoliopsida</taxon>
        <taxon>Liliopsida</taxon>
        <taxon>Poales</taxon>
        <taxon>Poaceae</taxon>
        <taxon>BOP clade</taxon>
        <taxon>Oryzoideae</taxon>
        <taxon>Oryzeae</taxon>
        <taxon>Oryzinae</taxon>
        <taxon>Oryza</taxon>
        <taxon>Oryza sativa</taxon>
    </lineage>
</organism>
<evidence type="ECO:0000259" key="1">
    <source>
        <dbReference type="PROSITE" id="PS50181"/>
    </source>
</evidence>
<dbReference type="Pfam" id="PF12937">
    <property type="entry name" value="F-box-like"/>
    <property type="match status" value="1"/>
</dbReference>
<name>Q7G2I4_ORYSJ</name>
<dbReference type="CDD" id="cd22157">
    <property type="entry name" value="F-box_AtFBW1-like"/>
    <property type="match status" value="1"/>
</dbReference>